<organism evidence="3 4">
    <name type="scientific">Candidatus Competibacter denitrificans Run_A_D11</name>
    <dbReference type="NCBI Taxonomy" id="1400863"/>
    <lineage>
        <taxon>Bacteria</taxon>
        <taxon>Pseudomonadati</taxon>
        <taxon>Pseudomonadota</taxon>
        <taxon>Gammaproteobacteria</taxon>
        <taxon>Candidatus Competibacteraceae</taxon>
        <taxon>Candidatus Competibacter</taxon>
    </lineage>
</organism>
<keyword evidence="2" id="KW-0472">Membrane</keyword>
<reference evidence="3" key="1">
    <citation type="submission" date="2013-07" db="EMBL/GenBank/DDBJ databases">
        <authorList>
            <person name="McIlroy S."/>
        </authorList>
    </citation>
    <scope>NUCLEOTIDE SEQUENCE [LARGE SCALE GENOMIC DNA]</scope>
    <source>
        <strain evidence="3">Run_A_D11</strain>
    </source>
</reference>
<protein>
    <submittedName>
        <fullName evidence="3">Uncharacterized protein</fullName>
    </submittedName>
</protein>
<comment type="caution">
    <text evidence="3">The sequence shown here is derived from an EMBL/GenBank/DDBJ whole genome shotgun (WGS) entry which is preliminary data.</text>
</comment>
<dbReference type="EMBL" id="CBTJ020000101">
    <property type="protein sequence ID" value="CDI04120.1"/>
    <property type="molecule type" value="Genomic_DNA"/>
</dbReference>
<dbReference type="Proteomes" id="UP000035760">
    <property type="component" value="Unassembled WGS sequence"/>
</dbReference>
<sequence>MSLRYPSGSLEIRTFRRINRRLLFVAFAGICLPLPGLFNLVVFGLETVSGFLLGLMPESGNPDAKASNEHGHQANQSGPEGVKHG</sequence>
<keyword evidence="4" id="KW-1185">Reference proteome</keyword>
<keyword evidence="2" id="KW-1133">Transmembrane helix</keyword>
<proteinExistence type="predicted"/>
<evidence type="ECO:0000313" key="4">
    <source>
        <dbReference type="Proteomes" id="UP000035760"/>
    </source>
</evidence>
<dbReference type="STRING" id="1400863.BN873_890026"/>
<accession>W6MCL5</accession>
<keyword evidence="2" id="KW-0812">Transmembrane</keyword>
<evidence type="ECO:0000256" key="1">
    <source>
        <dbReference type="SAM" id="MobiDB-lite"/>
    </source>
</evidence>
<feature type="transmembrane region" description="Helical" evidence="2">
    <location>
        <begin position="21"/>
        <end position="45"/>
    </location>
</feature>
<name>W6MCL5_9GAMM</name>
<gene>
    <name evidence="3" type="ORF">BN873_890026</name>
</gene>
<evidence type="ECO:0000256" key="2">
    <source>
        <dbReference type="SAM" id="Phobius"/>
    </source>
</evidence>
<feature type="region of interest" description="Disordered" evidence="1">
    <location>
        <begin position="61"/>
        <end position="85"/>
    </location>
</feature>
<dbReference type="AlphaFoldDB" id="W6MCL5"/>
<evidence type="ECO:0000313" key="3">
    <source>
        <dbReference type="EMBL" id="CDI04120.1"/>
    </source>
</evidence>
<reference evidence="3" key="2">
    <citation type="submission" date="2014-03" db="EMBL/GenBank/DDBJ databases">
        <title>Candidatus Competibacter-lineage genomes retrieved from metagenomes reveal functional metabolic diversity.</title>
        <authorList>
            <person name="McIlroy S.J."/>
            <person name="Albertsen M."/>
            <person name="Andresen E.K."/>
            <person name="Saunders A.M."/>
            <person name="Kristiansen R."/>
            <person name="Stokholm-Bjerregaard M."/>
            <person name="Nielsen K.L."/>
            <person name="Nielsen P.H."/>
        </authorList>
    </citation>
    <scope>NUCLEOTIDE SEQUENCE</scope>
    <source>
        <strain evidence="3">Run_A_D11</strain>
    </source>
</reference>